<accession>A0ABQ9YSY3</accession>
<evidence type="ECO:0000313" key="3">
    <source>
        <dbReference type="Proteomes" id="UP001234178"/>
    </source>
</evidence>
<proteinExistence type="predicted"/>
<dbReference type="Proteomes" id="UP001234178">
    <property type="component" value="Unassembled WGS sequence"/>
</dbReference>
<evidence type="ECO:0000313" key="2">
    <source>
        <dbReference type="EMBL" id="KAK4003610.1"/>
    </source>
</evidence>
<comment type="caution">
    <text evidence="2">The sequence shown here is derived from an EMBL/GenBank/DDBJ whole genome shotgun (WGS) entry which is preliminary data.</text>
</comment>
<dbReference type="PANTHER" id="PTHR34153">
    <property type="entry name" value="SI:CH211-262H13.3-RELATED-RELATED"/>
    <property type="match status" value="1"/>
</dbReference>
<dbReference type="PANTHER" id="PTHR34153:SF2">
    <property type="entry name" value="SI:CH211-262H13.3-RELATED"/>
    <property type="match status" value="1"/>
</dbReference>
<name>A0ABQ9YSY3_9CRUS</name>
<feature type="domain" description="DUF4806" evidence="1">
    <location>
        <begin position="114"/>
        <end position="186"/>
    </location>
</feature>
<organism evidence="2 3">
    <name type="scientific">Daphnia magna</name>
    <dbReference type="NCBI Taxonomy" id="35525"/>
    <lineage>
        <taxon>Eukaryota</taxon>
        <taxon>Metazoa</taxon>
        <taxon>Ecdysozoa</taxon>
        <taxon>Arthropoda</taxon>
        <taxon>Crustacea</taxon>
        <taxon>Branchiopoda</taxon>
        <taxon>Diplostraca</taxon>
        <taxon>Cladocera</taxon>
        <taxon>Anomopoda</taxon>
        <taxon>Daphniidae</taxon>
        <taxon>Daphnia</taxon>
    </lineage>
</organism>
<dbReference type="Pfam" id="PF16064">
    <property type="entry name" value="DUF4806"/>
    <property type="match status" value="1"/>
</dbReference>
<dbReference type="InterPro" id="IPR032071">
    <property type="entry name" value="DUF4806"/>
</dbReference>
<evidence type="ECO:0000259" key="1">
    <source>
        <dbReference type="Pfam" id="PF16064"/>
    </source>
</evidence>
<reference evidence="2 3" key="1">
    <citation type="journal article" date="2023" name="Nucleic Acids Res.">
        <title>The hologenome of Daphnia magna reveals possible DNA methylation and microbiome-mediated evolution of the host genome.</title>
        <authorList>
            <person name="Chaturvedi A."/>
            <person name="Li X."/>
            <person name="Dhandapani V."/>
            <person name="Marshall H."/>
            <person name="Kissane S."/>
            <person name="Cuenca-Cambronero M."/>
            <person name="Asole G."/>
            <person name="Calvet F."/>
            <person name="Ruiz-Romero M."/>
            <person name="Marangio P."/>
            <person name="Guigo R."/>
            <person name="Rago D."/>
            <person name="Mirbahai L."/>
            <person name="Eastwood N."/>
            <person name="Colbourne J.K."/>
            <person name="Zhou J."/>
            <person name="Mallon E."/>
            <person name="Orsini L."/>
        </authorList>
    </citation>
    <scope>NUCLEOTIDE SEQUENCE [LARGE SCALE GENOMIC DNA]</scope>
    <source>
        <strain evidence="2">LRV0_1</strain>
    </source>
</reference>
<keyword evidence="3" id="KW-1185">Reference proteome</keyword>
<protein>
    <recommendedName>
        <fullName evidence="1">DUF4806 domain-containing protein</fullName>
    </recommendedName>
</protein>
<gene>
    <name evidence="2" type="ORF">OUZ56_005367</name>
</gene>
<dbReference type="EMBL" id="JAOYFB010000001">
    <property type="protein sequence ID" value="KAK4003610.1"/>
    <property type="molecule type" value="Genomic_DNA"/>
</dbReference>
<sequence length="240" mass="27301">MEISFLWQPDIYFRFIYYNKSYDMATLLLFTVPLQLSSACNLIGSAPTTVYAKKSEVQHDLSMAHREKIIPRLDSLIRSVEILKGNQRDIMSLLTVLLQNMTPPQANLADTINEHNFPLQTTADVSKFNRTLKDQSKIEKMVIFVSGIGGTANNIVGRVMKTLMTYRLGSQYCFSGANEDKHAFKMLPMCQVIIDGIKQVHPSLLDKHTIEGKISTWLRHCSRNAAKETARENDDEKDEE</sequence>